<sequence length="403" mass="43554">MLLLSNGMKMKIGLVIHGPEVIDSGEAKRVFEKLSCVGKVEARLGGTMGKVAVLDAGLENIIDISKHQKPSACIESLFETSDLVCLLNRGKTIETGKAFGEMVAVRLRELEIKPLIQIESPQSTNGILIPLNKKAGEYGEYLEKLSEILGLPMESPLPLQSSRVQNSVLVKKCPGTGKIQVIRKLSGVFPGENILVNGTVIGKAFSSKVSIISENGFIVAIEGGEIKEHGLEKLHNYKKRDPVDLAKAWVKSGGLRRSNFSPLQARKPNLRGKDSGFSYRPAAGRVVLIDHAAEDTFELAADAELVVTIGDDTTTIAGDILFRLGIPILGITDGDCDRLACRTVIFPGSIVLRLAAGNDDVLGKKLKQELLGGENSAILEDIYAFKEDVLKLAEPLIEAVFEY</sequence>
<name>A0A0E3QKB2_METBA</name>
<dbReference type="EMBL" id="CP009526">
    <property type="protein sequence ID" value="AKB50274.1"/>
    <property type="molecule type" value="Genomic_DNA"/>
</dbReference>
<evidence type="ECO:0000313" key="1">
    <source>
        <dbReference type="EMBL" id="AKB50274.1"/>
    </source>
</evidence>
<dbReference type="HOGENOM" id="CLU_038447_0_0_2"/>
<gene>
    <name evidence="1" type="ORF">MSBRW_1021</name>
</gene>
<dbReference type="GeneID" id="24822463"/>
<accession>A0A0E3QKB2</accession>
<evidence type="ECO:0000313" key="2">
    <source>
        <dbReference type="Proteomes" id="UP000033038"/>
    </source>
</evidence>
<reference evidence="1 2" key="1">
    <citation type="submission" date="2014-07" db="EMBL/GenBank/DDBJ databases">
        <title>Methanogenic archaea and the global carbon cycle.</title>
        <authorList>
            <person name="Henriksen J.R."/>
            <person name="Luke J."/>
            <person name="Reinhart S."/>
            <person name="Benedict M.N."/>
            <person name="Youngblut N.D."/>
            <person name="Metcalf M.E."/>
            <person name="Whitaker R.J."/>
            <person name="Metcalf W.W."/>
        </authorList>
    </citation>
    <scope>NUCLEOTIDE SEQUENCE [LARGE SCALE GENOMIC DNA]</scope>
    <source>
        <strain evidence="1 2">Wiesmoor</strain>
    </source>
</reference>
<dbReference type="Pfam" id="PF09890">
    <property type="entry name" value="DUF2117"/>
    <property type="match status" value="1"/>
</dbReference>
<dbReference type="PATRIC" id="fig|1434109.4.peg.1260"/>
<dbReference type="PIRSF" id="PIRSF006598">
    <property type="entry name" value="UCP006598"/>
    <property type="match status" value="1"/>
</dbReference>
<dbReference type="Proteomes" id="UP000033038">
    <property type="component" value="Chromosome"/>
</dbReference>
<dbReference type="InterPro" id="IPR012032">
    <property type="entry name" value="UCP006598"/>
</dbReference>
<dbReference type="KEGG" id="mbw:MSBRW_1021"/>
<proteinExistence type="predicted"/>
<organism evidence="1 2">
    <name type="scientific">Methanosarcina barkeri str. Wiesmoor</name>
    <dbReference type="NCBI Taxonomy" id="1434109"/>
    <lineage>
        <taxon>Archaea</taxon>
        <taxon>Methanobacteriati</taxon>
        <taxon>Methanobacteriota</taxon>
        <taxon>Stenosarchaea group</taxon>
        <taxon>Methanomicrobia</taxon>
        <taxon>Methanosarcinales</taxon>
        <taxon>Methanosarcinaceae</taxon>
        <taxon>Methanosarcina</taxon>
    </lineage>
</organism>
<dbReference type="AlphaFoldDB" id="A0A0E3QKB2"/>
<evidence type="ECO:0008006" key="3">
    <source>
        <dbReference type="Google" id="ProtNLM"/>
    </source>
</evidence>
<dbReference type="RefSeq" id="WP_011308615.1">
    <property type="nucleotide sequence ID" value="NZ_CP009526.1"/>
</dbReference>
<protein>
    <recommendedName>
        <fullName evidence="3">DUF2117 domain-containing protein</fullName>
    </recommendedName>
</protein>